<keyword evidence="2" id="KW-1133">Transmembrane helix</keyword>
<keyword evidence="2" id="KW-0472">Membrane</keyword>
<accession>A0AAW0Q1M5</accession>
<evidence type="ECO:0000256" key="2">
    <source>
        <dbReference type="ARBA" id="ARBA00022989"/>
    </source>
</evidence>
<feature type="compositionally biased region" description="Basic and acidic residues" evidence="4">
    <location>
        <begin position="61"/>
        <end position="71"/>
    </location>
</feature>
<evidence type="ECO:0000313" key="6">
    <source>
        <dbReference type="EMBL" id="KAK7945143.1"/>
    </source>
</evidence>
<gene>
    <name evidence="6" type="ORF">WMY93_000871</name>
</gene>
<proteinExistence type="predicted"/>
<reference evidence="7" key="1">
    <citation type="submission" date="2024-04" db="EMBL/GenBank/DDBJ databases">
        <title>Salinicola lusitanus LLJ914,a marine bacterium isolated from the Okinawa Trough.</title>
        <authorList>
            <person name="Li J."/>
        </authorList>
    </citation>
    <scope>NUCLEOTIDE SEQUENCE [LARGE SCALE GENOMIC DNA]</scope>
</reference>
<dbReference type="GO" id="GO:0002009">
    <property type="term" value="P:morphogenesis of an epithelium"/>
    <property type="evidence" value="ECO:0007669"/>
    <property type="project" value="UniProtKB-ARBA"/>
</dbReference>
<dbReference type="Pfam" id="PF01049">
    <property type="entry name" value="CADH_Y-type_LIR"/>
    <property type="match status" value="1"/>
</dbReference>
<dbReference type="Gene3D" id="4.10.900.10">
    <property type="entry name" value="TCF3-CBD (Catenin binding domain)"/>
    <property type="match status" value="1"/>
</dbReference>
<protein>
    <recommendedName>
        <fullName evidence="5">Cadherin Y-type LIR-motif domain-containing protein</fullName>
    </recommendedName>
</protein>
<organism evidence="6 7">
    <name type="scientific">Mugilogobius chulae</name>
    <name type="common">yellowstripe goby</name>
    <dbReference type="NCBI Taxonomy" id="88201"/>
    <lineage>
        <taxon>Eukaryota</taxon>
        <taxon>Metazoa</taxon>
        <taxon>Chordata</taxon>
        <taxon>Craniata</taxon>
        <taxon>Vertebrata</taxon>
        <taxon>Euteleostomi</taxon>
        <taxon>Actinopterygii</taxon>
        <taxon>Neopterygii</taxon>
        <taxon>Teleostei</taxon>
        <taxon>Neoteleostei</taxon>
        <taxon>Acanthomorphata</taxon>
        <taxon>Gobiaria</taxon>
        <taxon>Gobiiformes</taxon>
        <taxon>Gobioidei</taxon>
        <taxon>Gobiidae</taxon>
        <taxon>Gobionellinae</taxon>
        <taxon>Mugilogobius</taxon>
    </lineage>
</organism>
<dbReference type="InterPro" id="IPR027397">
    <property type="entry name" value="Catenin-bd_sf"/>
</dbReference>
<feature type="domain" description="Cadherin Y-type LIR-motif" evidence="5">
    <location>
        <begin position="53"/>
        <end position="89"/>
    </location>
</feature>
<evidence type="ECO:0000256" key="3">
    <source>
        <dbReference type="RuleBase" id="RU004357"/>
    </source>
</evidence>
<evidence type="ECO:0000256" key="4">
    <source>
        <dbReference type="SAM" id="MobiDB-lite"/>
    </source>
</evidence>
<comment type="function">
    <text evidence="3">Cadherins are calcium-dependent cell adhesion proteins.</text>
</comment>
<sequence>MSPQLLPLPRGGFPGVLSPAWAPSGIEAVRGAPGATVRLSASVWLGGHWVTGGSLSSLESDGDKDGDKDDWGAGMEEWGPQFEKLAQLFKEREKEKEEKGKCMENAKEDCEKKEGGDEGKD</sequence>
<evidence type="ECO:0000256" key="1">
    <source>
        <dbReference type="ARBA" id="ARBA00022692"/>
    </source>
</evidence>
<evidence type="ECO:0000313" key="7">
    <source>
        <dbReference type="Proteomes" id="UP001460270"/>
    </source>
</evidence>
<dbReference type="EMBL" id="JBBPFD010000001">
    <property type="protein sequence ID" value="KAK7945143.1"/>
    <property type="molecule type" value="Genomic_DNA"/>
</dbReference>
<feature type="region of interest" description="Disordered" evidence="4">
    <location>
        <begin position="53"/>
        <end position="77"/>
    </location>
</feature>
<evidence type="ECO:0000259" key="5">
    <source>
        <dbReference type="Pfam" id="PF01049"/>
    </source>
</evidence>
<dbReference type="Proteomes" id="UP001460270">
    <property type="component" value="Unassembled WGS sequence"/>
</dbReference>
<feature type="region of interest" description="Disordered" evidence="4">
    <location>
        <begin position="91"/>
        <end position="121"/>
    </location>
</feature>
<name>A0AAW0Q1M5_9GOBI</name>
<dbReference type="AlphaFoldDB" id="A0AAW0Q1M5"/>
<keyword evidence="1" id="KW-0812">Transmembrane</keyword>
<dbReference type="GO" id="GO:0005509">
    <property type="term" value="F:calcium ion binding"/>
    <property type="evidence" value="ECO:0007669"/>
    <property type="project" value="InterPro"/>
</dbReference>
<comment type="caution">
    <text evidence="6">The sequence shown here is derived from an EMBL/GenBank/DDBJ whole genome shotgun (WGS) entry which is preliminary data.</text>
</comment>
<dbReference type="GO" id="GO:0007156">
    <property type="term" value="P:homophilic cell adhesion via plasma membrane adhesion molecules"/>
    <property type="evidence" value="ECO:0007669"/>
    <property type="project" value="InterPro"/>
</dbReference>
<dbReference type="InterPro" id="IPR000233">
    <property type="entry name" value="Cadherin_Y-type_LIR"/>
</dbReference>
<keyword evidence="7" id="KW-1185">Reference proteome</keyword>